<keyword evidence="3" id="KW-1185">Reference proteome</keyword>
<evidence type="ECO:0000313" key="2">
    <source>
        <dbReference type="EMBL" id="KAK4211493.1"/>
    </source>
</evidence>
<dbReference type="Proteomes" id="UP001301769">
    <property type="component" value="Unassembled WGS sequence"/>
</dbReference>
<reference evidence="2" key="1">
    <citation type="journal article" date="2023" name="Mol. Phylogenet. Evol.">
        <title>Genome-scale phylogeny and comparative genomics of the fungal order Sordariales.</title>
        <authorList>
            <person name="Hensen N."/>
            <person name="Bonometti L."/>
            <person name="Westerberg I."/>
            <person name="Brannstrom I.O."/>
            <person name="Guillou S."/>
            <person name="Cros-Aarteil S."/>
            <person name="Calhoun S."/>
            <person name="Haridas S."/>
            <person name="Kuo A."/>
            <person name="Mondo S."/>
            <person name="Pangilinan J."/>
            <person name="Riley R."/>
            <person name="LaButti K."/>
            <person name="Andreopoulos B."/>
            <person name="Lipzen A."/>
            <person name="Chen C."/>
            <person name="Yan M."/>
            <person name="Daum C."/>
            <person name="Ng V."/>
            <person name="Clum A."/>
            <person name="Steindorff A."/>
            <person name="Ohm R.A."/>
            <person name="Martin F."/>
            <person name="Silar P."/>
            <person name="Natvig D.O."/>
            <person name="Lalanne C."/>
            <person name="Gautier V."/>
            <person name="Ament-Velasquez S.L."/>
            <person name="Kruys A."/>
            <person name="Hutchinson M.I."/>
            <person name="Powell A.J."/>
            <person name="Barry K."/>
            <person name="Miller A.N."/>
            <person name="Grigoriev I.V."/>
            <person name="Debuchy R."/>
            <person name="Gladieux P."/>
            <person name="Hiltunen Thoren M."/>
            <person name="Johannesson H."/>
        </authorList>
    </citation>
    <scope>NUCLEOTIDE SEQUENCE</scope>
    <source>
        <strain evidence="2">PSN293</strain>
    </source>
</reference>
<dbReference type="PROSITE" id="PS50280">
    <property type="entry name" value="SET"/>
    <property type="match status" value="1"/>
</dbReference>
<name>A0AAN7B5C4_9PEZI</name>
<proteinExistence type="predicted"/>
<dbReference type="AlphaFoldDB" id="A0AAN7B5C4"/>
<reference evidence="2" key="2">
    <citation type="submission" date="2023-05" db="EMBL/GenBank/DDBJ databases">
        <authorList>
            <consortium name="Lawrence Berkeley National Laboratory"/>
            <person name="Steindorff A."/>
            <person name="Hensen N."/>
            <person name="Bonometti L."/>
            <person name="Westerberg I."/>
            <person name="Brannstrom I.O."/>
            <person name="Guillou S."/>
            <person name="Cros-Aarteil S."/>
            <person name="Calhoun S."/>
            <person name="Haridas S."/>
            <person name="Kuo A."/>
            <person name="Mondo S."/>
            <person name="Pangilinan J."/>
            <person name="Riley R."/>
            <person name="Labutti K."/>
            <person name="Andreopoulos B."/>
            <person name="Lipzen A."/>
            <person name="Chen C."/>
            <person name="Yanf M."/>
            <person name="Daum C."/>
            <person name="Ng V."/>
            <person name="Clum A."/>
            <person name="Ohm R."/>
            <person name="Martin F."/>
            <person name="Silar P."/>
            <person name="Natvig D."/>
            <person name="Lalanne C."/>
            <person name="Gautier V."/>
            <person name="Ament-Velasquez S.L."/>
            <person name="Kruys A."/>
            <person name="Hutchinson M.I."/>
            <person name="Powell A.J."/>
            <person name="Barry K."/>
            <person name="Miller A.N."/>
            <person name="Grigoriev I.V."/>
            <person name="Debuchy R."/>
            <person name="Gladieux P."/>
            <person name="Thoren M.H."/>
            <person name="Johannesson H."/>
        </authorList>
    </citation>
    <scope>NUCLEOTIDE SEQUENCE</scope>
    <source>
        <strain evidence="2">PSN293</strain>
    </source>
</reference>
<dbReference type="PANTHER" id="PTHR13271:SF137">
    <property type="entry name" value="SET DOMAIN-CONTAINING PROTEIN"/>
    <property type="match status" value="1"/>
</dbReference>
<protein>
    <recommendedName>
        <fullName evidence="1">SET domain-containing protein</fullName>
    </recommendedName>
</protein>
<organism evidence="2 3">
    <name type="scientific">Rhypophila decipiens</name>
    <dbReference type="NCBI Taxonomy" id="261697"/>
    <lineage>
        <taxon>Eukaryota</taxon>
        <taxon>Fungi</taxon>
        <taxon>Dikarya</taxon>
        <taxon>Ascomycota</taxon>
        <taxon>Pezizomycotina</taxon>
        <taxon>Sordariomycetes</taxon>
        <taxon>Sordariomycetidae</taxon>
        <taxon>Sordariales</taxon>
        <taxon>Naviculisporaceae</taxon>
        <taxon>Rhypophila</taxon>
    </lineage>
</organism>
<dbReference type="SUPFAM" id="SSF82199">
    <property type="entry name" value="SET domain"/>
    <property type="match status" value="1"/>
</dbReference>
<dbReference type="GO" id="GO:0016279">
    <property type="term" value="F:protein-lysine N-methyltransferase activity"/>
    <property type="evidence" value="ECO:0007669"/>
    <property type="project" value="TreeGrafter"/>
</dbReference>
<dbReference type="PANTHER" id="PTHR13271">
    <property type="entry name" value="UNCHARACTERIZED PUTATIVE METHYLTRANSFERASE"/>
    <property type="match status" value="1"/>
</dbReference>
<accession>A0AAN7B5C4</accession>
<comment type="caution">
    <text evidence="2">The sequence shown here is derived from an EMBL/GenBank/DDBJ whole genome shotgun (WGS) entry which is preliminary data.</text>
</comment>
<dbReference type="InterPro" id="IPR050600">
    <property type="entry name" value="SETD3_SETD6_MTase"/>
</dbReference>
<dbReference type="InterPro" id="IPR001214">
    <property type="entry name" value="SET_dom"/>
</dbReference>
<sequence>MSISQRDLIRDILNWGKEHGVVLNGVKAKAIPNRGIGLVATRALKPGDTVLSIPLKATRNIKNIHPPIIFKTHDAGITDITVHSLLAVDLIISFQNNPARTTPNHNPWLAALPSLEDFTKTTPYFFPPELQALLPKPACDIIAKQNRIINHDFSILSDIYWPGSGRNLMTKEQFVHAWFIVNTRTFHYLPPGMDEKKVSWDDQMALVPIADLVNHGDGEGCVFGFSEDGFVAIVEKEYHRGEELSLCYGRHGNDSLLAEYGFIMGLNLEQVDENEEGRSAENRWDTVDLEEAVRAVGARQLGREMRTEELEGKGLKMDCKGNIGGDVMNVLGNMVEGNDHEGDVDERVKQLLRDVLLALNERYREVLGRWKINGETVGEESQWDILVRRWAQIELIVDRARERQGRGKVSAGGRRRSQCLDSN</sequence>
<evidence type="ECO:0000259" key="1">
    <source>
        <dbReference type="PROSITE" id="PS50280"/>
    </source>
</evidence>
<gene>
    <name evidence="2" type="ORF">QBC37DRAFT_426898</name>
</gene>
<feature type="domain" description="SET" evidence="1">
    <location>
        <begin position="24"/>
        <end position="249"/>
    </location>
</feature>
<evidence type="ECO:0000313" key="3">
    <source>
        <dbReference type="Proteomes" id="UP001301769"/>
    </source>
</evidence>
<dbReference type="InterPro" id="IPR046341">
    <property type="entry name" value="SET_dom_sf"/>
</dbReference>
<dbReference type="Gene3D" id="3.90.1410.10">
    <property type="entry name" value="set domain protein methyltransferase, domain 1"/>
    <property type="match status" value="1"/>
</dbReference>
<dbReference type="EMBL" id="MU858148">
    <property type="protein sequence ID" value="KAK4211493.1"/>
    <property type="molecule type" value="Genomic_DNA"/>
</dbReference>